<organism evidence="9 10">
    <name type="scientific">Peptostreptococcus anaerobius</name>
    <dbReference type="NCBI Taxonomy" id="1261"/>
    <lineage>
        <taxon>Bacteria</taxon>
        <taxon>Bacillati</taxon>
        <taxon>Bacillota</taxon>
        <taxon>Clostridia</taxon>
        <taxon>Peptostreptococcales</taxon>
        <taxon>Peptostreptococcaceae</taxon>
        <taxon>Peptostreptococcus</taxon>
    </lineage>
</organism>
<evidence type="ECO:0000256" key="4">
    <source>
        <dbReference type="ARBA" id="ARBA00022989"/>
    </source>
</evidence>
<keyword evidence="4 7" id="KW-1133">Transmembrane helix</keyword>
<dbReference type="STRING" id="1261.HMPREF3195_01289"/>
<dbReference type="EMBL" id="LSQZ01000064">
    <property type="protein sequence ID" value="KXI11796.1"/>
    <property type="molecule type" value="Genomic_DNA"/>
</dbReference>
<name>A0A135YQW4_9FIRM</name>
<proteinExistence type="inferred from homology"/>
<evidence type="ECO:0000256" key="1">
    <source>
        <dbReference type="ARBA" id="ARBA00004651"/>
    </source>
</evidence>
<gene>
    <name evidence="9" type="ORF">HMPREF3195_01289</name>
</gene>
<accession>A0A135YQW4</accession>
<feature type="transmembrane region" description="Helical" evidence="7">
    <location>
        <begin position="821"/>
        <end position="842"/>
    </location>
</feature>
<dbReference type="PATRIC" id="fig|1261.5.peg.1292"/>
<dbReference type="GO" id="GO:0005886">
    <property type="term" value="C:plasma membrane"/>
    <property type="evidence" value="ECO:0007669"/>
    <property type="project" value="UniProtKB-SubCell"/>
</dbReference>
<dbReference type="PANTHER" id="PTHR30572:SF4">
    <property type="entry name" value="ABC TRANSPORTER PERMEASE YTRF"/>
    <property type="match status" value="1"/>
</dbReference>
<dbReference type="InterPro" id="IPR003838">
    <property type="entry name" value="ABC3_permease_C"/>
</dbReference>
<evidence type="ECO:0000259" key="8">
    <source>
        <dbReference type="Pfam" id="PF02687"/>
    </source>
</evidence>
<feature type="transmembrane region" description="Helical" evidence="7">
    <location>
        <begin position="773"/>
        <end position="801"/>
    </location>
</feature>
<feature type="domain" description="ABC3 transporter permease C-terminal" evidence="8">
    <location>
        <begin position="734"/>
        <end position="854"/>
    </location>
</feature>
<feature type="domain" description="ABC3 transporter permease C-terminal" evidence="8">
    <location>
        <begin position="290"/>
        <end position="406"/>
    </location>
</feature>
<feature type="transmembrane region" description="Helical" evidence="7">
    <location>
        <begin position="384"/>
        <end position="406"/>
    </location>
</feature>
<evidence type="ECO:0000256" key="2">
    <source>
        <dbReference type="ARBA" id="ARBA00022475"/>
    </source>
</evidence>
<dbReference type="Proteomes" id="UP000070326">
    <property type="component" value="Unassembled WGS sequence"/>
</dbReference>
<dbReference type="GO" id="GO:0022857">
    <property type="term" value="F:transmembrane transporter activity"/>
    <property type="evidence" value="ECO:0007669"/>
    <property type="project" value="TreeGrafter"/>
</dbReference>
<sequence>MYKLILQFWKIEWRINMIKNAYVKVTYNFIKKNWLIYSLVFLTIIVSVFSVFVPFVTAKSQSINYKKVVENVYPRYPAASYDATSKEADLIAKNENVTESIKYEKFGFFISENSGVEYKLMGFSEKAIGENNYVLKSGRYPNKNDEIVIDKTYIKQEKDTKLGEYIGGLNNLPYKVNDSNELYSAKKKYRVVGIIEKNPEYTRALSKIKTKNRVEEQPMFWLYNTDKYPENSVNYTVLIKLKSGLDNLYGNCVKLGVDVAENPQKVVQNFEISRLNESIIGATRSRDDYILIFVSILFIASLFRLLNDTRLRNLGLLKTLGASSKDVCIALIFENLILGLISTIVGLCISYVTTYKLIGGTNVTDSAIDVALDTYKVYFNENDILLVLLVVFTPIIINLVSLIISYKKTQALELINEGRRGSKNTNLVKIKVKDFASKISIIGFINNFSNYILPIIIIVIIGSSIISVVGVEKIMSTEWSEYDIYESEYLGRNFLVKKDGFSVNNGISMDDIKQVDNYSGLTQNLNIYGYLVCDVGLVNESYLSNNAISQKKGEYEFDCTITGIDSTREKELEKMGIMGMDDIKKIKSNEVAYVLYNNLYYDNGTNKYQEFIKNIKQGENISLKIPYISEGIQKYKTIPVKILDIKNTKAFVEQTSAIDKTNVEFVFDLNKLKEITNVNDVSAVRFNVKSDKERRIVNDIFSSKYDIKDREMNRIKQKELRDKTYFAKIKLRLAFYIILLLFSLTFTIRIIISKKEKDFGILRMLGANKKLVSKILLLENMVFVVSSSLIAVALGVFRIYGYYKKTHDLDMYYKGVTHIKFVLPMTTILLFLISVFIVFFVIQRYSSRKLISTNVVINSKND</sequence>
<evidence type="ECO:0000313" key="9">
    <source>
        <dbReference type="EMBL" id="KXI11796.1"/>
    </source>
</evidence>
<evidence type="ECO:0000256" key="7">
    <source>
        <dbReference type="SAM" id="Phobius"/>
    </source>
</evidence>
<comment type="caution">
    <text evidence="9">The sequence shown here is derived from an EMBL/GenBank/DDBJ whole genome shotgun (WGS) entry which is preliminary data.</text>
</comment>
<feature type="transmembrane region" description="Helical" evidence="7">
    <location>
        <begin position="327"/>
        <end position="352"/>
    </location>
</feature>
<keyword evidence="3 7" id="KW-0812">Transmembrane</keyword>
<evidence type="ECO:0000256" key="5">
    <source>
        <dbReference type="ARBA" id="ARBA00023136"/>
    </source>
</evidence>
<feature type="transmembrane region" description="Helical" evidence="7">
    <location>
        <begin position="451"/>
        <end position="471"/>
    </location>
</feature>
<keyword evidence="5 7" id="KW-0472">Membrane</keyword>
<feature type="transmembrane region" description="Helical" evidence="7">
    <location>
        <begin position="34"/>
        <end position="56"/>
    </location>
</feature>
<dbReference type="eggNOG" id="COG0577">
    <property type="taxonomic scope" value="Bacteria"/>
</dbReference>
<dbReference type="PANTHER" id="PTHR30572">
    <property type="entry name" value="MEMBRANE COMPONENT OF TRANSPORTER-RELATED"/>
    <property type="match status" value="1"/>
</dbReference>
<evidence type="ECO:0000256" key="6">
    <source>
        <dbReference type="ARBA" id="ARBA00038076"/>
    </source>
</evidence>
<comment type="subcellular location">
    <subcellularLocation>
        <location evidence="1">Cell membrane</location>
        <topology evidence="1">Multi-pass membrane protein</topology>
    </subcellularLocation>
</comment>
<reference evidence="9 10" key="1">
    <citation type="submission" date="2016-02" db="EMBL/GenBank/DDBJ databases">
        <authorList>
            <person name="Wen L."/>
            <person name="He K."/>
            <person name="Yang H."/>
        </authorList>
    </citation>
    <scope>NUCLEOTIDE SEQUENCE [LARGE SCALE GENOMIC DNA]</scope>
    <source>
        <strain evidence="9 10">MJR8628A</strain>
    </source>
</reference>
<keyword evidence="2" id="KW-1003">Cell membrane</keyword>
<comment type="similarity">
    <text evidence="6">Belongs to the ABC-4 integral membrane protein family.</text>
</comment>
<evidence type="ECO:0000256" key="3">
    <source>
        <dbReference type="ARBA" id="ARBA00022692"/>
    </source>
</evidence>
<feature type="transmembrane region" description="Helical" evidence="7">
    <location>
        <begin position="289"/>
        <end position="306"/>
    </location>
</feature>
<protein>
    <submittedName>
        <fullName evidence="9">Efflux ABC transporter, permease protein</fullName>
    </submittedName>
</protein>
<dbReference type="Pfam" id="PF02687">
    <property type="entry name" value="FtsX"/>
    <property type="match status" value="2"/>
</dbReference>
<dbReference type="AlphaFoldDB" id="A0A135YQW4"/>
<dbReference type="InterPro" id="IPR050250">
    <property type="entry name" value="Macrolide_Exporter_MacB"/>
</dbReference>
<feature type="transmembrane region" description="Helical" evidence="7">
    <location>
        <begin position="733"/>
        <end position="752"/>
    </location>
</feature>
<evidence type="ECO:0000313" key="10">
    <source>
        <dbReference type="Proteomes" id="UP000070326"/>
    </source>
</evidence>